<keyword evidence="4 6" id="KW-0067">ATP-binding</keyword>
<keyword evidence="7" id="KW-1185">Reference proteome</keyword>
<dbReference type="RefSeq" id="WP_092562712.1">
    <property type="nucleotide sequence ID" value="NZ_FNQV01000004.1"/>
</dbReference>
<dbReference type="InterPro" id="IPR027417">
    <property type="entry name" value="P-loop_NTPase"/>
</dbReference>
<dbReference type="PANTHER" id="PTHR42734">
    <property type="entry name" value="METAL TRANSPORT SYSTEM ATP-BINDING PROTEIN TM_0124-RELATED"/>
    <property type="match status" value="1"/>
</dbReference>
<organism evidence="6 7">
    <name type="scientific">Bowdeniella nasicola</name>
    <dbReference type="NCBI Taxonomy" id="208480"/>
    <lineage>
        <taxon>Bacteria</taxon>
        <taxon>Bacillati</taxon>
        <taxon>Actinomycetota</taxon>
        <taxon>Actinomycetes</taxon>
        <taxon>Actinomycetales</taxon>
        <taxon>Actinomycetaceae</taxon>
        <taxon>Bowdeniella</taxon>
    </lineage>
</organism>
<accession>A0A1H3Y9G9</accession>
<dbReference type="OrthoDB" id="5296765at2"/>
<dbReference type="EMBL" id="FNQV01000004">
    <property type="protein sequence ID" value="SEA08246.1"/>
    <property type="molecule type" value="Genomic_DNA"/>
</dbReference>
<evidence type="ECO:0000259" key="5">
    <source>
        <dbReference type="PROSITE" id="PS50893"/>
    </source>
</evidence>
<dbReference type="PROSITE" id="PS00211">
    <property type="entry name" value="ABC_TRANSPORTER_1"/>
    <property type="match status" value="1"/>
</dbReference>
<proteinExistence type="inferred from homology"/>
<dbReference type="GO" id="GO:0016887">
    <property type="term" value="F:ATP hydrolysis activity"/>
    <property type="evidence" value="ECO:0007669"/>
    <property type="project" value="InterPro"/>
</dbReference>
<dbReference type="InterPro" id="IPR003439">
    <property type="entry name" value="ABC_transporter-like_ATP-bd"/>
</dbReference>
<evidence type="ECO:0000256" key="1">
    <source>
        <dbReference type="ARBA" id="ARBA00005417"/>
    </source>
</evidence>
<evidence type="ECO:0000313" key="6">
    <source>
        <dbReference type="EMBL" id="SEA08246.1"/>
    </source>
</evidence>
<protein>
    <submittedName>
        <fullName evidence="6">Manganese/zinc/iron transport system ATP-binding protein</fullName>
    </submittedName>
</protein>
<gene>
    <name evidence="6" type="ORF">SAMN02910418_00899</name>
</gene>
<dbReference type="PROSITE" id="PS50893">
    <property type="entry name" value="ABC_TRANSPORTER_2"/>
    <property type="match status" value="1"/>
</dbReference>
<evidence type="ECO:0000256" key="2">
    <source>
        <dbReference type="ARBA" id="ARBA00022448"/>
    </source>
</evidence>
<comment type="similarity">
    <text evidence="1">Belongs to the ABC transporter superfamily.</text>
</comment>
<dbReference type="CDD" id="cd03235">
    <property type="entry name" value="ABC_Metallic_Cations"/>
    <property type="match status" value="1"/>
</dbReference>
<evidence type="ECO:0000313" key="7">
    <source>
        <dbReference type="Proteomes" id="UP000199288"/>
    </source>
</evidence>
<dbReference type="Pfam" id="PF00005">
    <property type="entry name" value="ABC_tran"/>
    <property type="match status" value="1"/>
</dbReference>
<dbReference type="InterPro" id="IPR017871">
    <property type="entry name" value="ABC_transporter-like_CS"/>
</dbReference>
<dbReference type="PANTHER" id="PTHR42734:SF5">
    <property type="entry name" value="IRON TRANSPORT SYSTEM ATP-BINDING PROTEIN HI_0361-RELATED"/>
    <property type="match status" value="1"/>
</dbReference>
<keyword evidence="3" id="KW-0547">Nucleotide-binding</keyword>
<feature type="domain" description="ABC transporter" evidence="5">
    <location>
        <begin position="4"/>
        <end position="235"/>
    </location>
</feature>
<dbReference type="SMART" id="SM00382">
    <property type="entry name" value="AAA"/>
    <property type="match status" value="1"/>
</dbReference>
<dbReference type="SUPFAM" id="SSF52540">
    <property type="entry name" value="P-loop containing nucleoside triphosphate hydrolases"/>
    <property type="match status" value="1"/>
</dbReference>
<dbReference type="Proteomes" id="UP000199288">
    <property type="component" value="Unassembled WGS sequence"/>
</dbReference>
<reference evidence="7" key="1">
    <citation type="submission" date="2016-10" db="EMBL/GenBank/DDBJ databases">
        <authorList>
            <person name="Varghese N."/>
            <person name="Submissions S."/>
        </authorList>
    </citation>
    <scope>NUCLEOTIDE SEQUENCE [LARGE SCALE GENOMIC DNA]</scope>
    <source>
        <strain evidence="7">KPR-1</strain>
    </source>
</reference>
<keyword evidence="2" id="KW-0813">Transport</keyword>
<dbReference type="InterPro" id="IPR050153">
    <property type="entry name" value="Metal_Ion_Import_ABC"/>
</dbReference>
<dbReference type="Gene3D" id="3.40.50.300">
    <property type="entry name" value="P-loop containing nucleotide triphosphate hydrolases"/>
    <property type="match status" value="1"/>
</dbReference>
<dbReference type="InterPro" id="IPR003593">
    <property type="entry name" value="AAA+_ATPase"/>
</dbReference>
<dbReference type="AlphaFoldDB" id="A0A1H3Y9G9"/>
<sequence>MAALEIAHLSVAYQDVVALRDANLAVPPGVIMGVVGPNGAGKSTLIKAALGLVPTRGGSVRVLGEPFARVRHRVGYLPQHSSIDRDYPATLLDVALLGTFDARRWWARTSRADRAAAHEALAAVGLDDLAHRSLGEVSGGQRQRALLARTLAHDADLYLMDEPFAGVDVASQDAITRVLRSLRAAGKTVVIVHHDLATIPELCDEVALIDGSVVAAGPVGEVFTRALIDRTYGLAGVRTTC</sequence>
<name>A0A1H3Y9G9_9ACTO</name>
<evidence type="ECO:0000256" key="3">
    <source>
        <dbReference type="ARBA" id="ARBA00022741"/>
    </source>
</evidence>
<dbReference type="GO" id="GO:0005524">
    <property type="term" value="F:ATP binding"/>
    <property type="evidence" value="ECO:0007669"/>
    <property type="project" value="UniProtKB-KW"/>
</dbReference>
<evidence type="ECO:0000256" key="4">
    <source>
        <dbReference type="ARBA" id="ARBA00022840"/>
    </source>
</evidence>